<dbReference type="InterPro" id="IPR035965">
    <property type="entry name" value="PAS-like_dom_sf"/>
</dbReference>
<dbReference type="InterPro" id="IPR043128">
    <property type="entry name" value="Rev_trsase/Diguanyl_cyclase"/>
</dbReference>
<evidence type="ECO:0000313" key="4">
    <source>
        <dbReference type="EMBL" id="SMP54195.1"/>
    </source>
</evidence>
<feature type="domain" description="EAL" evidence="2">
    <location>
        <begin position="723"/>
        <end position="973"/>
    </location>
</feature>
<keyword evidence="5" id="KW-1185">Reference proteome</keyword>
<dbReference type="SUPFAM" id="SSF55073">
    <property type="entry name" value="Nucleotide cyclase"/>
    <property type="match status" value="1"/>
</dbReference>
<dbReference type="Gene3D" id="3.30.450.20">
    <property type="entry name" value="PAS domain"/>
    <property type="match status" value="1"/>
</dbReference>
<evidence type="ECO:0000259" key="2">
    <source>
        <dbReference type="PROSITE" id="PS50883"/>
    </source>
</evidence>
<dbReference type="PROSITE" id="PS50887">
    <property type="entry name" value="GGDEF"/>
    <property type="match status" value="1"/>
</dbReference>
<dbReference type="RefSeq" id="WP_283409020.1">
    <property type="nucleotide sequence ID" value="NZ_FXUF01000005.1"/>
</dbReference>
<evidence type="ECO:0000256" key="1">
    <source>
        <dbReference type="SAM" id="Coils"/>
    </source>
</evidence>
<feature type="coiled-coil region" evidence="1">
    <location>
        <begin position="380"/>
        <end position="407"/>
    </location>
</feature>
<dbReference type="Gene3D" id="3.30.70.270">
    <property type="match status" value="1"/>
</dbReference>
<proteinExistence type="predicted"/>
<dbReference type="InterPro" id="IPR007487">
    <property type="entry name" value="ABC_transpt-TYRBP-like"/>
</dbReference>
<gene>
    <name evidence="4" type="ORF">SAMN06296020_10593</name>
</gene>
<evidence type="ECO:0000259" key="3">
    <source>
        <dbReference type="PROSITE" id="PS50887"/>
    </source>
</evidence>
<evidence type="ECO:0000313" key="5">
    <source>
        <dbReference type="Proteomes" id="UP001158066"/>
    </source>
</evidence>
<protein>
    <submittedName>
        <fullName evidence="4">Diguanylate cyclase/phosphodiesterase</fullName>
    </submittedName>
</protein>
<dbReference type="EMBL" id="FXUF01000005">
    <property type="protein sequence ID" value="SMP54195.1"/>
    <property type="molecule type" value="Genomic_DNA"/>
</dbReference>
<dbReference type="Gene3D" id="3.40.50.2300">
    <property type="match status" value="2"/>
</dbReference>
<dbReference type="Pfam" id="PF00563">
    <property type="entry name" value="EAL"/>
    <property type="match status" value="1"/>
</dbReference>
<dbReference type="InterPro" id="IPR001633">
    <property type="entry name" value="EAL_dom"/>
</dbReference>
<dbReference type="Pfam" id="PF00990">
    <property type="entry name" value="GGDEF"/>
    <property type="match status" value="1"/>
</dbReference>
<dbReference type="InterPro" id="IPR052155">
    <property type="entry name" value="Biofilm_reg_signaling"/>
</dbReference>
<dbReference type="InterPro" id="IPR000160">
    <property type="entry name" value="GGDEF_dom"/>
</dbReference>
<dbReference type="Pfam" id="PF04392">
    <property type="entry name" value="ABC_sub_bind"/>
    <property type="match status" value="1"/>
</dbReference>
<dbReference type="CDD" id="cd01948">
    <property type="entry name" value="EAL"/>
    <property type="match status" value="1"/>
</dbReference>
<dbReference type="InterPro" id="IPR029787">
    <property type="entry name" value="Nucleotide_cyclase"/>
</dbReference>
<dbReference type="PROSITE" id="PS50883">
    <property type="entry name" value="EAL"/>
    <property type="match status" value="1"/>
</dbReference>
<dbReference type="Proteomes" id="UP001158066">
    <property type="component" value="Unassembled WGS sequence"/>
</dbReference>
<dbReference type="PANTHER" id="PTHR44757:SF2">
    <property type="entry name" value="BIOFILM ARCHITECTURE MAINTENANCE PROTEIN MBAA"/>
    <property type="match status" value="1"/>
</dbReference>
<feature type="domain" description="GGDEF" evidence="3">
    <location>
        <begin position="581"/>
        <end position="714"/>
    </location>
</feature>
<dbReference type="SMART" id="SM00267">
    <property type="entry name" value="GGDEF"/>
    <property type="match status" value="1"/>
</dbReference>
<comment type="caution">
    <text evidence="4">The sequence shown here is derived from an EMBL/GenBank/DDBJ whole genome shotgun (WGS) entry which is preliminary data.</text>
</comment>
<keyword evidence="1" id="KW-0175">Coiled coil</keyword>
<reference evidence="4" key="1">
    <citation type="submission" date="2017-05" db="EMBL/GenBank/DDBJ databases">
        <authorList>
            <person name="Varghese N."/>
            <person name="Submissions S."/>
        </authorList>
    </citation>
    <scope>NUCLEOTIDE SEQUENCE</scope>
    <source>
        <strain evidence="4">Su22</strain>
    </source>
</reference>
<dbReference type="CDD" id="cd01949">
    <property type="entry name" value="GGDEF"/>
    <property type="match status" value="1"/>
</dbReference>
<name>A0AA45WWI0_9CLOT</name>
<sequence>MPIQLIRGTHRRQHLPIFLIALLLLLVSTCSWVRALEQPKSVLFISAYSESFVIVPEQIDGIRAAFAPHPIQLEIEYMDTRRIEAQENIEIFHRILSYKLNQLPPYDAVLVGDDNALQFALDHQKELFAGIPIVFLGINDLQRAALAASDPMITGVVEAFSLVETIEIAHQFQPEATRVMAIVDDTLTGQGDKNQFYQAATALPELSFESLNASEHTYEALGETLEAVGAETILLYMSMFQDRNGATMTIDEAVAFLREHAQVPVYRASVGGVGDGLMGGKMVSYFEQGRVAADMVVQILQGTPVSAIPMVSESPNQYFFDDELLREYGIDRNLVPRGSILLNEPTSFYTENRGLVNNALAVLAFLVALLLVVAYDNVRRRRIERELHEKNEELAAYNEEMLATEEELTAQYQTIQEHMEELTVLNQKYEIATSGTNSCVWEIDLETDRMFLSDDLKHILSVEINPSGNVESTLNQLFPRREINRIRHAFTRYQSGTADEISLQIPMEETGKSTRWVLFQGRGVYLQNGELVKLAGILLDITHIKEQEAHIDFLAHHDPLTRLPNRISFMNRIQEEIAAGHAGTVMLLDLDNFKAINDTLGHAVGDDVLREIALRFQQLADENFFVSRFGGDEFLILLSREADQEVIEGHVRQIFNVFGSPFQVHNSRRQIHFSMGITRFPDDSSDMEQLIMNADTAMFQVKHSGKNHYMYFQQEMIEVLKEKVEIERRLTEALAEDGFRLVYQPQVESASGNIVGFEALLRLKGIAILPDRFIPVAEETGQIIPIGRWVAGETIRQMASWRDQGLPLKPVAINLSSKQLSDEGLHGYLQQKLLEKKIPAEYLEVEITESVLLEESADTTTFLNRLREIGIRIALDDFGTGYSSLIYLTYLPIQKIKLDKTLSDRFLKDESVEVMNSIITLGHSLHMEITAEGVEELEQYRKLKKSGCDFMQGYLFSRPLPAEEVTPIYNSRLISDNASPAGASQ</sequence>
<dbReference type="SUPFAM" id="SSF141868">
    <property type="entry name" value="EAL domain-like"/>
    <property type="match status" value="1"/>
</dbReference>
<dbReference type="SMART" id="SM00052">
    <property type="entry name" value="EAL"/>
    <property type="match status" value="1"/>
</dbReference>
<dbReference type="PANTHER" id="PTHR44757">
    <property type="entry name" value="DIGUANYLATE CYCLASE DGCP"/>
    <property type="match status" value="1"/>
</dbReference>
<accession>A0AA45WWI0</accession>
<dbReference type="Gene3D" id="3.20.20.450">
    <property type="entry name" value="EAL domain"/>
    <property type="match status" value="1"/>
</dbReference>
<dbReference type="SUPFAM" id="SSF55785">
    <property type="entry name" value="PYP-like sensor domain (PAS domain)"/>
    <property type="match status" value="1"/>
</dbReference>
<organism evidence="4 5">
    <name type="scientific">Anoxynatronum buryatiense</name>
    <dbReference type="NCBI Taxonomy" id="489973"/>
    <lineage>
        <taxon>Bacteria</taxon>
        <taxon>Bacillati</taxon>
        <taxon>Bacillota</taxon>
        <taxon>Clostridia</taxon>
        <taxon>Eubacteriales</taxon>
        <taxon>Clostridiaceae</taxon>
        <taxon>Anoxynatronum</taxon>
    </lineage>
</organism>
<dbReference type="InterPro" id="IPR035919">
    <property type="entry name" value="EAL_sf"/>
</dbReference>
<dbReference type="NCBIfam" id="TIGR00254">
    <property type="entry name" value="GGDEF"/>
    <property type="match status" value="1"/>
</dbReference>
<dbReference type="AlphaFoldDB" id="A0AA45WWI0"/>